<dbReference type="Proteomes" id="UP000295070">
    <property type="component" value="Chromosome 5"/>
</dbReference>
<reference evidence="2 3" key="1">
    <citation type="submission" date="2019-01" db="EMBL/GenBank/DDBJ databases">
        <title>A chromosome-scale genome assembly of the yellow perch, Perca flavescens.</title>
        <authorList>
            <person name="Feron R."/>
            <person name="Morvezen R."/>
            <person name="Bestin A."/>
            <person name="Haffray P."/>
            <person name="Klopp C."/>
            <person name="Zahm M."/>
            <person name="Cabau C."/>
            <person name="Roques C."/>
            <person name="Donnadieu C."/>
            <person name="Bouchez O."/>
            <person name="Christie M."/>
            <person name="Larson W."/>
            <person name="Guiguen Y."/>
        </authorList>
    </citation>
    <scope>NUCLEOTIDE SEQUENCE [LARGE SCALE GENOMIC DNA]</scope>
    <source>
        <strain evidence="2">YP-PL-M2</strain>
        <tissue evidence="2">Blood</tissue>
    </source>
</reference>
<dbReference type="Gene3D" id="2.60.40.10">
    <property type="entry name" value="Immunoglobulins"/>
    <property type="match status" value="1"/>
</dbReference>
<dbReference type="AlphaFoldDB" id="A0A484DCX2"/>
<protein>
    <submittedName>
        <fullName evidence="2">Uncharacterized protein</fullName>
    </submittedName>
</protein>
<accession>A0A484DCX2</accession>
<evidence type="ECO:0000256" key="1">
    <source>
        <dbReference type="SAM" id="Phobius"/>
    </source>
</evidence>
<keyword evidence="1" id="KW-0472">Membrane</keyword>
<dbReference type="InterPro" id="IPR036179">
    <property type="entry name" value="Ig-like_dom_sf"/>
</dbReference>
<name>A0A484DCX2_PERFV</name>
<dbReference type="SUPFAM" id="SSF48726">
    <property type="entry name" value="Immunoglobulin"/>
    <property type="match status" value="1"/>
</dbReference>
<feature type="transmembrane region" description="Helical" evidence="1">
    <location>
        <begin position="103"/>
        <end position="125"/>
    </location>
</feature>
<evidence type="ECO:0000313" key="2">
    <source>
        <dbReference type="EMBL" id="TDH13378.1"/>
    </source>
</evidence>
<keyword evidence="3" id="KW-1185">Reference proteome</keyword>
<dbReference type="InterPro" id="IPR013783">
    <property type="entry name" value="Ig-like_fold"/>
</dbReference>
<sequence>MVGVSEEDQQEVFQVFWGSTFTISCSIQPQYPGGSFQLTFTSSNSAHNYTQPAVNHSAHFLFPAAEPAHQGSYSCVYHLYVFSHNFSSESRVLSLSVMDPRPLIIRAILLPLILLVENIVLYFYCRASRGQLPCRQVNIEPDYYNLGVPAAEGGPTEEQGAQGAE</sequence>
<dbReference type="EMBL" id="SCKG01000005">
    <property type="protein sequence ID" value="TDH13378.1"/>
    <property type="molecule type" value="Genomic_DNA"/>
</dbReference>
<keyword evidence="1" id="KW-1133">Transmembrane helix</keyword>
<dbReference type="STRING" id="8167.A0A484DCX2"/>
<evidence type="ECO:0000313" key="3">
    <source>
        <dbReference type="Proteomes" id="UP000295070"/>
    </source>
</evidence>
<organism evidence="2 3">
    <name type="scientific">Perca flavescens</name>
    <name type="common">American yellow perch</name>
    <name type="synonym">Morone flavescens</name>
    <dbReference type="NCBI Taxonomy" id="8167"/>
    <lineage>
        <taxon>Eukaryota</taxon>
        <taxon>Metazoa</taxon>
        <taxon>Chordata</taxon>
        <taxon>Craniata</taxon>
        <taxon>Vertebrata</taxon>
        <taxon>Euteleostomi</taxon>
        <taxon>Actinopterygii</taxon>
        <taxon>Neopterygii</taxon>
        <taxon>Teleostei</taxon>
        <taxon>Neoteleostei</taxon>
        <taxon>Acanthomorphata</taxon>
        <taxon>Eupercaria</taxon>
        <taxon>Perciformes</taxon>
        <taxon>Percoidei</taxon>
        <taxon>Percidae</taxon>
        <taxon>Percinae</taxon>
        <taxon>Perca</taxon>
    </lineage>
</organism>
<comment type="caution">
    <text evidence="2">The sequence shown here is derived from an EMBL/GenBank/DDBJ whole genome shotgun (WGS) entry which is preliminary data.</text>
</comment>
<gene>
    <name evidence="2" type="ORF">EPR50_G00057150</name>
</gene>
<keyword evidence="1" id="KW-0812">Transmembrane</keyword>
<proteinExistence type="predicted"/>